<evidence type="ECO:0000313" key="3">
    <source>
        <dbReference type="EMBL" id="KRN47050.1"/>
    </source>
</evidence>
<dbReference type="InterPro" id="IPR023346">
    <property type="entry name" value="Lysozyme-like_dom_sf"/>
</dbReference>
<dbReference type="AlphaFoldDB" id="A0A0R2HBF2"/>
<dbReference type="Proteomes" id="UP000051992">
    <property type="component" value="Unassembled WGS sequence"/>
</dbReference>
<dbReference type="OrthoDB" id="2329027at2"/>
<name>A0A0R2HBF2_WEIVI</name>
<accession>A0A0R2HBF2</accession>
<feature type="domain" description="LysM" evidence="2">
    <location>
        <begin position="27"/>
        <end position="71"/>
    </location>
</feature>
<dbReference type="Proteomes" id="UP000254621">
    <property type="component" value="Unassembled WGS sequence"/>
</dbReference>
<keyword evidence="5" id="KW-1185">Reference proteome</keyword>
<keyword evidence="4" id="KW-0326">Glycosidase</keyword>
<protein>
    <submittedName>
        <fullName evidence="3">Peptidoglycan-binding protein</fullName>
    </submittedName>
    <submittedName>
        <fullName evidence="4">Probable transglycosylase isaA</fullName>
        <ecNumber evidence="4">3.2.-.-</ecNumber>
    </submittedName>
</protein>
<evidence type="ECO:0000313" key="5">
    <source>
        <dbReference type="Proteomes" id="UP000051992"/>
    </source>
</evidence>
<dbReference type="PROSITE" id="PS51782">
    <property type="entry name" value="LYSM"/>
    <property type="match status" value="1"/>
</dbReference>
<keyword evidence="4" id="KW-0378">Hydrolase</keyword>
<evidence type="ECO:0000313" key="4">
    <source>
        <dbReference type="EMBL" id="SUP59279.1"/>
    </source>
</evidence>
<dbReference type="SUPFAM" id="SSF53955">
    <property type="entry name" value="Lysozyme-like"/>
    <property type="match status" value="1"/>
</dbReference>
<dbReference type="InterPro" id="IPR036779">
    <property type="entry name" value="LysM_dom_sf"/>
</dbReference>
<evidence type="ECO:0000259" key="2">
    <source>
        <dbReference type="PROSITE" id="PS51782"/>
    </source>
</evidence>
<feature type="chain" id="PRO_5044546182" evidence="1">
    <location>
        <begin position="27"/>
        <end position="201"/>
    </location>
</feature>
<dbReference type="Gene3D" id="3.10.350.10">
    <property type="entry name" value="LysM domain"/>
    <property type="match status" value="1"/>
</dbReference>
<dbReference type="RefSeq" id="WP_057744081.1">
    <property type="nucleotide sequence ID" value="NZ_BJLU01000003.1"/>
</dbReference>
<feature type="signal peptide" evidence="1">
    <location>
        <begin position="1"/>
        <end position="26"/>
    </location>
</feature>
<reference evidence="4 6" key="2">
    <citation type="submission" date="2018-06" db="EMBL/GenBank/DDBJ databases">
        <authorList>
            <consortium name="Pathogen Informatics"/>
            <person name="Doyle S."/>
        </authorList>
    </citation>
    <scope>NUCLEOTIDE SEQUENCE [LARGE SCALE GENOMIC DNA]</scope>
    <source>
        <strain evidence="4 6">NCTC13645</strain>
    </source>
</reference>
<keyword evidence="1" id="KW-0732">Signal</keyword>
<sequence>MNIKKAMILTGATAAGLVGASTAASADQITIKSGDTLAGIAQEHGTTTENLAAINAITDPNLIFAGETIETEGEVAPVQQAPVQAAAPVAQPAAQVAAPAAPVQATATPAPASAPAGSGSTYDEFIANGGTAAMWHTIVRPESGGNPNAISPNGYRGLGQTKEGWGTGSVAQQTRGMVNYATSRYGSVENAISFRQSNGWW</sequence>
<proteinExistence type="predicted"/>
<dbReference type="CDD" id="cd00118">
    <property type="entry name" value="LysM"/>
    <property type="match status" value="1"/>
</dbReference>
<dbReference type="EMBL" id="JQBM01000001">
    <property type="protein sequence ID" value="KRN47050.1"/>
    <property type="molecule type" value="Genomic_DNA"/>
</dbReference>
<dbReference type="Pfam" id="PF01476">
    <property type="entry name" value="LysM"/>
    <property type="match status" value="1"/>
</dbReference>
<dbReference type="EMBL" id="UHIV01000004">
    <property type="protein sequence ID" value="SUP59279.1"/>
    <property type="molecule type" value="Genomic_DNA"/>
</dbReference>
<dbReference type="SMART" id="SM00257">
    <property type="entry name" value="LysM"/>
    <property type="match status" value="1"/>
</dbReference>
<dbReference type="EC" id="3.2.-.-" evidence="4"/>
<dbReference type="PATRIC" id="fig|1629.5.peg.323"/>
<gene>
    <name evidence="4" type="primary">isaA_2</name>
    <name evidence="3" type="ORF">IV50_GL000320</name>
    <name evidence="4" type="ORF">NCTC13645_01533</name>
</gene>
<dbReference type="GO" id="GO:0016798">
    <property type="term" value="F:hydrolase activity, acting on glycosyl bonds"/>
    <property type="evidence" value="ECO:0007669"/>
    <property type="project" value="UniProtKB-KW"/>
</dbReference>
<dbReference type="SUPFAM" id="SSF54106">
    <property type="entry name" value="LysM domain"/>
    <property type="match status" value="1"/>
</dbReference>
<organism evidence="3 5">
    <name type="scientific">Weissella viridescens</name>
    <name type="common">Lactobacillus viridescens</name>
    <dbReference type="NCBI Taxonomy" id="1629"/>
    <lineage>
        <taxon>Bacteria</taxon>
        <taxon>Bacillati</taxon>
        <taxon>Bacillota</taxon>
        <taxon>Bacilli</taxon>
        <taxon>Lactobacillales</taxon>
        <taxon>Lactobacillaceae</taxon>
        <taxon>Weissella</taxon>
    </lineage>
</organism>
<evidence type="ECO:0000256" key="1">
    <source>
        <dbReference type="SAM" id="SignalP"/>
    </source>
</evidence>
<evidence type="ECO:0000313" key="6">
    <source>
        <dbReference type="Proteomes" id="UP000254621"/>
    </source>
</evidence>
<reference evidence="3 5" key="1">
    <citation type="journal article" date="2015" name="Genome Announc.">
        <title>Expanding the biotechnology potential of lactobacilli through comparative genomics of 213 strains and associated genera.</title>
        <authorList>
            <person name="Sun Z."/>
            <person name="Harris H.M."/>
            <person name="McCann A."/>
            <person name="Guo C."/>
            <person name="Argimon S."/>
            <person name="Zhang W."/>
            <person name="Yang X."/>
            <person name="Jeffery I.B."/>
            <person name="Cooney J.C."/>
            <person name="Kagawa T.F."/>
            <person name="Liu W."/>
            <person name="Song Y."/>
            <person name="Salvetti E."/>
            <person name="Wrobel A."/>
            <person name="Rasinkangas P."/>
            <person name="Parkhill J."/>
            <person name="Rea M.C."/>
            <person name="O'Sullivan O."/>
            <person name="Ritari J."/>
            <person name="Douillard F.P."/>
            <person name="Paul Ross R."/>
            <person name="Yang R."/>
            <person name="Briner A.E."/>
            <person name="Felis G.E."/>
            <person name="de Vos W.M."/>
            <person name="Barrangou R."/>
            <person name="Klaenhammer T.R."/>
            <person name="Caufield P.W."/>
            <person name="Cui Y."/>
            <person name="Zhang H."/>
            <person name="O'Toole P.W."/>
        </authorList>
    </citation>
    <scope>NUCLEOTIDE SEQUENCE [LARGE SCALE GENOMIC DNA]</scope>
    <source>
        <strain evidence="3 5">DSM 20410</strain>
    </source>
</reference>
<dbReference type="InterPro" id="IPR018392">
    <property type="entry name" value="LysM"/>
</dbReference>
<dbReference type="STRING" id="1629.IV50_GL000320"/>